<gene>
    <name evidence="1" type="ORF">CR201_G0053519</name>
</gene>
<name>A0A2J8R650_PONAB</name>
<sequence length="61" mass="6640">MPASWTSPQKSSALAPDDHGSSYEFWVSLGSPWARSSSRLQPISSEQLCLSSQMTAKLQTP</sequence>
<accession>A0A2J8R650</accession>
<reference evidence="1" key="1">
    <citation type="submission" date="2017-12" db="EMBL/GenBank/DDBJ databases">
        <title>High-resolution comparative analysis of great ape genomes.</title>
        <authorList>
            <person name="Pollen A."/>
            <person name="Hastie A."/>
            <person name="Hormozdiari F."/>
            <person name="Dougherty M."/>
            <person name="Liu R."/>
            <person name="Chaisson M."/>
            <person name="Hoppe E."/>
            <person name="Hill C."/>
            <person name="Pang A."/>
            <person name="Hillier L."/>
            <person name="Baker C."/>
            <person name="Armstrong J."/>
            <person name="Shendure J."/>
            <person name="Paten B."/>
            <person name="Wilson R."/>
            <person name="Chao H."/>
            <person name="Schneider V."/>
            <person name="Ventura M."/>
            <person name="Kronenberg Z."/>
            <person name="Murali S."/>
            <person name="Gordon D."/>
            <person name="Cantsilieris S."/>
            <person name="Munson K."/>
            <person name="Nelson B."/>
            <person name="Raja A."/>
            <person name="Underwood J."/>
            <person name="Diekhans M."/>
            <person name="Fiddes I."/>
            <person name="Haussler D."/>
            <person name="Eichler E."/>
        </authorList>
    </citation>
    <scope>NUCLEOTIDE SEQUENCE [LARGE SCALE GENOMIC DNA]</scope>
    <source>
        <strain evidence="1">Susie</strain>
    </source>
</reference>
<comment type="caution">
    <text evidence="1">The sequence shown here is derived from an EMBL/GenBank/DDBJ whole genome shotgun (WGS) entry which is preliminary data.</text>
</comment>
<organism evidence="1">
    <name type="scientific">Pongo abelii</name>
    <name type="common">Sumatran orangutan</name>
    <name type="synonym">Pongo pygmaeus abelii</name>
    <dbReference type="NCBI Taxonomy" id="9601"/>
    <lineage>
        <taxon>Eukaryota</taxon>
        <taxon>Metazoa</taxon>
        <taxon>Chordata</taxon>
        <taxon>Craniata</taxon>
        <taxon>Vertebrata</taxon>
        <taxon>Euteleostomi</taxon>
        <taxon>Mammalia</taxon>
        <taxon>Eutheria</taxon>
        <taxon>Euarchontoglires</taxon>
        <taxon>Primates</taxon>
        <taxon>Haplorrhini</taxon>
        <taxon>Catarrhini</taxon>
        <taxon>Hominidae</taxon>
        <taxon>Pongo</taxon>
    </lineage>
</organism>
<evidence type="ECO:0000313" key="1">
    <source>
        <dbReference type="EMBL" id="PNJ03969.1"/>
    </source>
</evidence>
<dbReference type="EMBL" id="NDHI03003748">
    <property type="protein sequence ID" value="PNJ03969.1"/>
    <property type="molecule type" value="Genomic_DNA"/>
</dbReference>
<protein>
    <submittedName>
        <fullName evidence="1">T0189692 isoform 3</fullName>
    </submittedName>
</protein>
<proteinExistence type="predicted"/>
<dbReference type="AlphaFoldDB" id="A0A2J8R650"/>